<keyword evidence="3" id="KW-1185">Reference proteome</keyword>
<dbReference type="InterPro" id="IPR037465">
    <property type="entry name" value="YlxR"/>
</dbReference>
<dbReference type="RefSeq" id="WP_092502136.1">
    <property type="nucleotide sequence ID" value="NZ_LT629695.1"/>
</dbReference>
<protein>
    <recommendedName>
        <fullName evidence="1">YlxR domain-containing protein</fullName>
    </recommendedName>
</protein>
<dbReference type="Gene3D" id="3.30.1230.10">
    <property type="entry name" value="YlxR-like"/>
    <property type="match status" value="1"/>
</dbReference>
<feature type="domain" description="YlxR" evidence="1">
    <location>
        <begin position="4"/>
        <end position="62"/>
    </location>
</feature>
<evidence type="ECO:0000313" key="2">
    <source>
        <dbReference type="EMBL" id="SDH23569.1"/>
    </source>
</evidence>
<dbReference type="STRING" id="399736.SAMN04489720_0500"/>
<dbReference type="PANTHER" id="PTHR34215:SF1">
    <property type="entry name" value="YLXR DOMAIN-CONTAINING PROTEIN"/>
    <property type="match status" value="1"/>
</dbReference>
<dbReference type="OrthoDB" id="5244965at2"/>
<dbReference type="Pfam" id="PF04296">
    <property type="entry name" value="YlxR"/>
    <property type="match status" value="1"/>
</dbReference>
<gene>
    <name evidence="2" type="ORF">SAMN04489720_0500</name>
</gene>
<organism evidence="2 3">
    <name type="scientific">Agrococcus jejuensis</name>
    <dbReference type="NCBI Taxonomy" id="399736"/>
    <lineage>
        <taxon>Bacteria</taxon>
        <taxon>Bacillati</taxon>
        <taxon>Actinomycetota</taxon>
        <taxon>Actinomycetes</taxon>
        <taxon>Micrococcales</taxon>
        <taxon>Microbacteriaceae</taxon>
        <taxon>Agrococcus</taxon>
    </lineage>
</organism>
<proteinExistence type="predicted"/>
<dbReference type="PANTHER" id="PTHR34215">
    <property type="entry name" value="BLL0784 PROTEIN"/>
    <property type="match status" value="1"/>
</dbReference>
<dbReference type="InterPro" id="IPR007393">
    <property type="entry name" value="YlxR_dom"/>
</dbReference>
<dbReference type="InterPro" id="IPR035931">
    <property type="entry name" value="YlxR-like_sf"/>
</dbReference>
<reference evidence="3" key="1">
    <citation type="submission" date="2016-10" db="EMBL/GenBank/DDBJ databases">
        <authorList>
            <person name="Varghese N."/>
            <person name="Submissions S."/>
        </authorList>
    </citation>
    <scope>NUCLEOTIDE SEQUENCE [LARGE SCALE GENOMIC DNA]</scope>
    <source>
        <strain evidence="3">DSM 22002</strain>
    </source>
</reference>
<accession>A0A1G8ARK9</accession>
<evidence type="ECO:0000313" key="3">
    <source>
        <dbReference type="Proteomes" id="UP000198822"/>
    </source>
</evidence>
<name>A0A1G8ARK9_9MICO</name>
<dbReference type="Proteomes" id="UP000198822">
    <property type="component" value="Chromosome I"/>
</dbReference>
<dbReference type="EMBL" id="LT629695">
    <property type="protein sequence ID" value="SDH23569.1"/>
    <property type="molecule type" value="Genomic_DNA"/>
</dbReference>
<dbReference type="SUPFAM" id="SSF64376">
    <property type="entry name" value="YlxR-like"/>
    <property type="match status" value="1"/>
</dbReference>
<dbReference type="AlphaFoldDB" id="A0A1G8ARK9"/>
<evidence type="ECO:0000259" key="1">
    <source>
        <dbReference type="Pfam" id="PF04296"/>
    </source>
</evidence>
<sequence>MPIRMCLGCRMRCEQDALVRLVAANGAVVVDEGRRLPGRGAWVHSDAACVQRATRSLGHALRSRGLDATPIEAWAARLAGDGHDRKTETTMDN</sequence>